<evidence type="ECO:0000256" key="1">
    <source>
        <dbReference type="ARBA" id="ARBA00022737"/>
    </source>
</evidence>
<dbReference type="Pfam" id="PF04383">
    <property type="entry name" value="KilA-N"/>
    <property type="match status" value="1"/>
</dbReference>
<evidence type="ECO:0000259" key="10">
    <source>
        <dbReference type="PROSITE" id="PS51299"/>
    </source>
</evidence>
<keyword evidence="1" id="KW-0677">Repeat</keyword>
<keyword evidence="4" id="KW-0183">Conidiation</keyword>
<dbReference type="PROSITE" id="PS51299">
    <property type="entry name" value="HTH_APSES"/>
    <property type="match status" value="1"/>
</dbReference>
<dbReference type="SMART" id="SM01252">
    <property type="entry name" value="KilA-N"/>
    <property type="match status" value="1"/>
</dbReference>
<organism evidence="11 12">
    <name type="scientific">Alectoria fallacina</name>
    <dbReference type="NCBI Taxonomy" id="1903189"/>
    <lineage>
        <taxon>Eukaryota</taxon>
        <taxon>Fungi</taxon>
        <taxon>Dikarya</taxon>
        <taxon>Ascomycota</taxon>
        <taxon>Pezizomycotina</taxon>
        <taxon>Lecanoromycetes</taxon>
        <taxon>OSLEUM clade</taxon>
        <taxon>Lecanoromycetidae</taxon>
        <taxon>Lecanorales</taxon>
        <taxon>Lecanorineae</taxon>
        <taxon>Parmeliaceae</taxon>
        <taxon>Alectoria</taxon>
    </lineage>
</organism>
<feature type="repeat" description="ANK" evidence="7">
    <location>
        <begin position="456"/>
        <end position="488"/>
    </location>
</feature>
<feature type="region of interest" description="Disordered" evidence="9">
    <location>
        <begin position="1"/>
        <end position="91"/>
    </location>
</feature>
<comment type="caution">
    <text evidence="11">The sequence shown here is derived from an EMBL/GenBank/DDBJ whole genome shotgun (WGS) entry which is preliminary data.</text>
</comment>
<comment type="function">
    <text evidence="5">Transcription factor that plays a role downstream of the MCK1-MKK2-MPS1 cascade. Required for hyphal morphogenesis and pathogenicity. Is an important oxidative stress response regulator and plays a positive role in the regulation of extracellular peroxidases.</text>
</comment>
<dbReference type="GO" id="GO:0048315">
    <property type="term" value="P:conidium formation"/>
    <property type="evidence" value="ECO:0007669"/>
    <property type="project" value="UniProtKB-KW"/>
</dbReference>
<accession>A0A8H3FXU0</accession>
<dbReference type="GO" id="GO:0030907">
    <property type="term" value="C:MBF transcription complex"/>
    <property type="evidence" value="ECO:0007669"/>
    <property type="project" value="TreeGrafter"/>
</dbReference>
<dbReference type="PANTHER" id="PTHR43828:SF3">
    <property type="entry name" value="CHROMO DOMAIN-CONTAINING PROTEIN"/>
    <property type="match status" value="1"/>
</dbReference>
<dbReference type="FunFam" id="1.25.40.20:FF:000365">
    <property type="entry name" value="Start control protein cdc10"/>
    <property type="match status" value="1"/>
</dbReference>
<dbReference type="SMART" id="SM00248">
    <property type="entry name" value="ANK"/>
    <property type="match status" value="2"/>
</dbReference>
<evidence type="ECO:0000256" key="8">
    <source>
        <dbReference type="SAM" id="Coils"/>
    </source>
</evidence>
<dbReference type="PROSITE" id="PS50088">
    <property type="entry name" value="ANK_REPEAT"/>
    <property type="match status" value="2"/>
</dbReference>
<dbReference type="InterPro" id="IPR002110">
    <property type="entry name" value="Ankyrin_rpt"/>
</dbReference>
<dbReference type="InterPro" id="IPR018004">
    <property type="entry name" value="KilA/APSES_HTH"/>
</dbReference>
<evidence type="ECO:0000256" key="3">
    <source>
        <dbReference type="ARBA" id="ARBA00023043"/>
    </source>
</evidence>
<evidence type="ECO:0000256" key="4">
    <source>
        <dbReference type="ARBA" id="ARBA00023321"/>
    </source>
</evidence>
<dbReference type="PANTHER" id="PTHR43828">
    <property type="entry name" value="ASPARAGINASE"/>
    <property type="match status" value="1"/>
</dbReference>
<feature type="coiled-coil region" evidence="8">
    <location>
        <begin position="822"/>
        <end position="856"/>
    </location>
</feature>
<dbReference type="Gene3D" id="3.10.260.10">
    <property type="entry name" value="Transcription regulator HTH, APSES-type DNA-binding domain"/>
    <property type="match status" value="1"/>
</dbReference>
<evidence type="ECO:0000256" key="9">
    <source>
        <dbReference type="SAM" id="MobiDB-lite"/>
    </source>
</evidence>
<evidence type="ECO:0000313" key="11">
    <source>
        <dbReference type="EMBL" id="CAF9931037.1"/>
    </source>
</evidence>
<sequence length="902" mass="98951">MASAVHAASPSYPLPPTYSQNSTDGVVNGINHSHPAFNSFDGAQSVASTPTPTPPAPRHQQIMPHGVPSYGQANGTYSQQSTPRHHHDPKPMIQQQQYPVGQKPQIYTAVYSSVSVYEMEVNQVAVMRRRKDSWLNATQILKVAGIEKGKRTKVLEKEILSGEHEKVQGGYGRYQGTWISYRRGVEFARQYGVEALLRPLFEYDMGQDGMTTAGQGNLDTPTKEQAMAAQRKRNMINGGADNRAPAQSPNGTFFKNISKSAANAVNAISKARIGSPSNLNRPVKPIRRPSQQMGNSQDSAYAGSSQQSMQSLHSENSFGNSQLDPALRAHNTPYYPTAHDPQNGDMNEPPRKRIRPSNSQDPFAIDGNLEYDTAMRDLTPTDANESFAYGQDYSPSDLDYRLNGLQPLPQPSSKSAIEKQQILTNLFLDPNQTDFSNHPALLRLSGEDLDIPIDATAHTALHWAATLARTSLLRALIEKGASIYRLNTGGETALIRAVLTTNNLDQGSFTDLLELLSPTIEVRDGHGRTVLHHMAVASAIQGKSAACRYYLESLLEFVVRQGSAANSQQISFQNPDLVVPGPKTITLVRFMSEIVNASDMSGDTALNLAARIGNKNIIHQLLEVGADPTIPNRGGLKPTDFGVGGDPDLLDAQQNGQVTRIGHLIVSKIAESSQELVASITTLLSETESSFRSEIQAKQSLIDQTHTKLRESTSLLNEERRRLVELERKSDDRKALRQRIANLRRANDQQRAYLASNANGRPASSPAEIRPDIKVGEADAGLDINTTILPLSHDHNQPLQLLPQQREYLATLPPTAILKARTTAYQKNNARLEAQAKNLQDQSSELETQLRKLVCLCLSLEEGQLDQLIGGLHTAVESEGGEDVDLARVREFLRRVEGLGEE</sequence>
<keyword evidence="2" id="KW-0749">Sporulation</keyword>
<feature type="compositionally biased region" description="Polar residues" evidence="9">
    <location>
        <begin position="71"/>
        <end position="82"/>
    </location>
</feature>
<dbReference type="OrthoDB" id="6718656at2759"/>
<reference evidence="11" key="1">
    <citation type="submission" date="2021-03" db="EMBL/GenBank/DDBJ databases">
        <authorList>
            <person name="Tagirdzhanova G."/>
        </authorList>
    </citation>
    <scope>NUCLEOTIDE SEQUENCE</scope>
</reference>
<keyword evidence="8" id="KW-0175">Coiled coil</keyword>
<dbReference type="Pfam" id="PF00023">
    <property type="entry name" value="Ank"/>
    <property type="match status" value="1"/>
</dbReference>
<evidence type="ECO:0000256" key="5">
    <source>
        <dbReference type="ARBA" id="ARBA00059984"/>
    </source>
</evidence>
<dbReference type="SUPFAM" id="SSF54616">
    <property type="entry name" value="DNA-binding domain of Mlu1-box binding protein MBP1"/>
    <property type="match status" value="1"/>
</dbReference>
<keyword evidence="12" id="KW-1185">Reference proteome</keyword>
<dbReference type="GO" id="GO:0003713">
    <property type="term" value="F:transcription coactivator activity"/>
    <property type="evidence" value="ECO:0007669"/>
    <property type="project" value="TreeGrafter"/>
</dbReference>
<dbReference type="GO" id="GO:0030435">
    <property type="term" value="P:sporulation resulting in formation of a cellular spore"/>
    <property type="evidence" value="ECO:0007669"/>
    <property type="project" value="UniProtKB-KW"/>
</dbReference>
<dbReference type="Pfam" id="PF13637">
    <property type="entry name" value="Ank_4"/>
    <property type="match status" value="1"/>
</dbReference>
<protein>
    <recommendedName>
        <fullName evidence="6">Transcription factor SWI6</fullName>
    </recommendedName>
</protein>
<dbReference type="GO" id="GO:0001228">
    <property type="term" value="F:DNA-binding transcription activator activity, RNA polymerase II-specific"/>
    <property type="evidence" value="ECO:0007669"/>
    <property type="project" value="UniProtKB-ARBA"/>
</dbReference>
<evidence type="ECO:0000256" key="7">
    <source>
        <dbReference type="PROSITE-ProRule" id="PRU00023"/>
    </source>
</evidence>
<proteinExistence type="predicted"/>
<feature type="compositionally biased region" description="Polar residues" evidence="9">
    <location>
        <begin position="289"/>
        <end position="323"/>
    </location>
</feature>
<dbReference type="EMBL" id="CAJPDR010000299">
    <property type="protein sequence ID" value="CAF9931037.1"/>
    <property type="molecule type" value="Genomic_DNA"/>
</dbReference>
<dbReference type="InterPro" id="IPR036887">
    <property type="entry name" value="HTH_APSES_sf"/>
</dbReference>
<feature type="region of interest" description="Disordered" evidence="9">
    <location>
        <begin position="273"/>
        <end position="364"/>
    </location>
</feature>
<evidence type="ECO:0000313" key="12">
    <source>
        <dbReference type="Proteomes" id="UP000664203"/>
    </source>
</evidence>
<dbReference type="Gene3D" id="1.25.40.20">
    <property type="entry name" value="Ankyrin repeat-containing domain"/>
    <property type="match status" value="1"/>
</dbReference>
<dbReference type="InterPro" id="IPR003163">
    <property type="entry name" value="Tscrpt_reg_HTH_APSES-type"/>
</dbReference>
<evidence type="ECO:0000256" key="2">
    <source>
        <dbReference type="ARBA" id="ARBA00022969"/>
    </source>
</evidence>
<dbReference type="GO" id="GO:0033309">
    <property type="term" value="C:SBF transcription complex"/>
    <property type="evidence" value="ECO:0007669"/>
    <property type="project" value="TreeGrafter"/>
</dbReference>
<dbReference type="PROSITE" id="PS50297">
    <property type="entry name" value="ANK_REP_REGION"/>
    <property type="match status" value="2"/>
</dbReference>
<evidence type="ECO:0000256" key="6">
    <source>
        <dbReference type="ARBA" id="ARBA00073460"/>
    </source>
</evidence>
<dbReference type="InterPro" id="IPR051642">
    <property type="entry name" value="SWI6-like"/>
</dbReference>
<dbReference type="GO" id="GO:0003677">
    <property type="term" value="F:DNA binding"/>
    <property type="evidence" value="ECO:0007669"/>
    <property type="project" value="InterPro"/>
</dbReference>
<dbReference type="Proteomes" id="UP000664203">
    <property type="component" value="Unassembled WGS sequence"/>
</dbReference>
<keyword evidence="3 7" id="KW-0040">ANK repeat</keyword>
<feature type="domain" description="HTH APSES-type" evidence="10">
    <location>
        <begin position="106"/>
        <end position="213"/>
    </location>
</feature>
<feature type="repeat" description="ANK" evidence="7">
    <location>
        <begin position="601"/>
        <end position="633"/>
    </location>
</feature>
<feature type="coiled-coil region" evidence="8">
    <location>
        <begin position="709"/>
        <end position="753"/>
    </location>
</feature>
<dbReference type="AlphaFoldDB" id="A0A8H3FXU0"/>
<gene>
    <name evidence="11" type="primary">SWI6</name>
    <name evidence="11" type="ORF">ALECFALPRED_004783</name>
</gene>
<name>A0A8H3FXU0_9LECA</name>
<dbReference type="InterPro" id="IPR036770">
    <property type="entry name" value="Ankyrin_rpt-contain_sf"/>
</dbReference>
<dbReference type="SUPFAM" id="SSF48403">
    <property type="entry name" value="Ankyrin repeat"/>
    <property type="match status" value="1"/>
</dbReference>
<dbReference type="FunFam" id="3.10.260.10:FF:000001">
    <property type="entry name" value="APSES transcription factor (MbpA)"/>
    <property type="match status" value="1"/>
</dbReference>